<protein>
    <submittedName>
        <fullName evidence="2">Uncharacterized protein</fullName>
    </submittedName>
</protein>
<dbReference type="Proteomes" id="UP001153321">
    <property type="component" value="Chromosome 11"/>
</dbReference>
<accession>A0A9P0HWK4</accession>
<organism evidence="2 3">
    <name type="scientific">Spodoptera littoralis</name>
    <name type="common">Egyptian cotton leafworm</name>
    <dbReference type="NCBI Taxonomy" id="7109"/>
    <lineage>
        <taxon>Eukaryota</taxon>
        <taxon>Metazoa</taxon>
        <taxon>Ecdysozoa</taxon>
        <taxon>Arthropoda</taxon>
        <taxon>Hexapoda</taxon>
        <taxon>Insecta</taxon>
        <taxon>Pterygota</taxon>
        <taxon>Neoptera</taxon>
        <taxon>Endopterygota</taxon>
        <taxon>Lepidoptera</taxon>
        <taxon>Glossata</taxon>
        <taxon>Ditrysia</taxon>
        <taxon>Noctuoidea</taxon>
        <taxon>Noctuidae</taxon>
        <taxon>Amphipyrinae</taxon>
        <taxon>Spodoptera</taxon>
    </lineage>
</organism>
<reference evidence="2" key="1">
    <citation type="submission" date="2022-02" db="EMBL/GenBank/DDBJ databases">
        <authorList>
            <person name="King R."/>
        </authorList>
    </citation>
    <scope>NUCLEOTIDE SEQUENCE</scope>
</reference>
<evidence type="ECO:0000313" key="2">
    <source>
        <dbReference type="EMBL" id="CAH1635844.1"/>
    </source>
</evidence>
<keyword evidence="3" id="KW-1185">Reference proteome</keyword>
<evidence type="ECO:0000256" key="1">
    <source>
        <dbReference type="SAM" id="MobiDB-lite"/>
    </source>
</evidence>
<evidence type="ECO:0000313" key="3">
    <source>
        <dbReference type="Proteomes" id="UP001153321"/>
    </source>
</evidence>
<feature type="compositionally biased region" description="Polar residues" evidence="1">
    <location>
        <begin position="145"/>
        <end position="169"/>
    </location>
</feature>
<proteinExistence type="predicted"/>
<feature type="compositionally biased region" description="Low complexity" evidence="1">
    <location>
        <begin position="113"/>
        <end position="144"/>
    </location>
</feature>
<gene>
    <name evidence="2" type="ORF">SPLIT_LOCUS1206</name>
</gene>
<sequence length="212" mass="23236">MEGQLICFLCKKSDGKIILFSEGTLKKCQTILKARKIHNLQHNSVILPNEYTDGGYHRECYKIFTGLHSQYYSLEPIISKIKKSVKNQTTSVITDDSSATTPLTLELTTKSIPEPSTTSDHSSSSQSTEPQPSTSQEQSHSPPSFTESFSISQPTFDFESGASQSTSYPENPDVSASHVSEHDDASQGINIQLMRSKTSQGTERAISLAPAD</sequence>
<feature type="region of interest" description="Disordered" evidence="1">
    <location>
        <begin position="104"/>
        <end position="190"/>
    </location>
</feature>
<dbReference type="EMBL" id="LR824542">
    <property type="protein sequence ID" value="CAH1635844.1"/>
    <property type="molecule type" value="Genomic_DNA"/>
</dbReference>
<name>A0A9P0HWK4_SPOLI</name>
<dbReference type="AlphaFoldDB" id="A0A9P0HWK4"/>